<evidence type="ECO:0000256" key="4">
    <source>
        <dbReference type="ARBA" id="ARBA00023002"/>
    </source>
</evidence>
<dbReference type="SUPFAM" id="SSF51905">
    <property type="entry name" value="FAD/NAD(P)-binding domain"/>
    <property type="match status" value="2"/>
</dbReference>
<dbReference type="PRINTS" id="PR00368">
    <property type="entry name" value="FADPNR"/>
</dbReference>
<dbReference type="EMBL" id="CP019650">
    <property type="protein sequence ID" value="AQQ68815.1"/>
    <property type="molecule type" value="Genomic_DNA"/>
</dbReference>
<dbReference type="PANTHER" id="PTHR43706">
    <property type="entry name" value="NADH DEHYDROGENASE"/>
    <property type="match status" value="1"/>
</dbReference>
<comment type="similarity">
    <text evidence="1">Belongs to the NADH dehydrogenase family.</text>
</comment>
<evidence type="ECO:0000256" key="2">
    <source>
        <dbReference type="ARBA" id="ARBA00022630"/>
    </source>
</evidence>
<dbReference type="InterPro" id="IPR045024">
    <property type="entry name" value="NDH-2"/>
</dbReference>
<reference evidence="7" key="1">
    <citation type="submission" date="2017-02" db="EMBL/GenBank/DDBJ databases">
        <title>Genome of Microbulbifer agarilyticus GP101.</title>
        <authorList>
            <person name="Jung J."/>
            <person name="Bae S.S."/>
            <person name="Baek K."/>
        </authorList>
    </citation>
    <scope>NUCLEOTIDE SEQUENCE [LARGE SCALE GENOMIC DNA]</scope>
    <source>
        <strain evidence="7">GP101</strain>
    </source>
</reference>
<gene>
    <name evidence="7" type="ORF">Mag101_15130</name>
</gene>
<evidence type="ECO:0000259" key="6">
    <source>
        <dbReference type="Pfam" id="PF07992"/>
    </source>
</evidence>
<dbReference type="KEGG" id="maga:Mag101_15130"/>
<dbReference type="OrthoDB" id="9781621at2"/>
<dbReference type="eggNOG" id="COG1252">
    <property type="taxonomic scope" value="Bacteria"/>
</dbReference>
<feature type="domain" description="FAD/NAD(P)-binding" evidence="6">
    <location>
        <begin position="2"/>
        <end position="337"/>
    </location>
</feature>
<dbReference type="PRINTS" id="PR00411">
    <property type="entry name" value="PNDRDTASEI"/>
</dbReference>
<dbReference type="RefSeq" id="WP_077406824.1">
    <property type="nucleotide sequence ID" value="NZ_CP019650.1"/>
</dbReference>
<sequence>MKKIVIIGGGAGGLQLATSLGRHFSSRRFGRRNKSPAAQITLVDKNRTHIWKPLLHQVATGALDSSLDALNYQVHGRAHGYQFELGSLKALDRKNKTVELAEVHNADGAPLVPARKLDYDYLVIALGSQSNDFHTPGVRKHCQFLDSAEQAQKFHSRLLDQFLLLDSQVEKSVHIAIVGGGATGVELAAELVDSVQEMGHYSRIKNGDLKVTLIEAGPHLLPALPPRLGNSSEKELTKIGVRVLTGTQVAEATSSGFVTKDGEEIPAAMRVWAAGVKAPDFLQQLDELKLNRQNQIEVEATLRSVTDPAIFALGDCAGCIDGHGVKVPPRAQSAQQMSKTLSDNLIRLVEADTTGDTDSEEVALQPFVYKDRGSLVSLSKFDAVGNLMGGLVKGSLTIEGRLAGVAYRSLYRMHLAAIHGWPKAMLLYIIGQANRFVSPRLKMH</sequence>
<dbReference type="STRING" id="260552.Mag101_15130"/>
<name>A0A1Q2M7U1_9GAMM</name>
<dbReference type="PANTHER" id="PTHR43706:SF9">
    <property type="entry name" value="TYPE II NADH:QUINONE OXIDOREDUCTASE"/>
    <property type="match status" value="1"/>
</dbReference>
<dbReference type="Proteomes" id="UP000188219">
    <property type="component" value="Chromosome"/>
</dbReference>
<proteinExistence type="inferred from homology"/>
<keyword evidence="4" id="KW-0560">Oxidoreductase</keyword>
<dbReference type="Gene3D" id="3.50.50.100">
    <property type="match status" value="1"/>
</dbReference>
<protein>
    <submittedName>
        <fullName evidence="7">FAD-dependent oxidoreductase</fullName>
    </submittedName>
</protein>
<keyword evidence="8" id="KW-1185">Reference proteome</keyword>
<keyword evidence="3" id="KW-0274">FAD</keyword>
<evidence type="ECO:0000256" key="3">
    <source>
        <dbReference type="ARBA" id="ARBA00022827"/>
    </source>
</evidence>
<dbReference type="InterPro" id="IPR023753">
    <property type="entry name" value="FAD/NAD-binding_dom"/>
</dbReference>
<accession>A0A1Q2M7U1</accession>
<dbReference type="InterPro" id="IPR036188">
    <property type="entry name" value="FAD/NAD-bd_sf"/>
</dbReference>
<evidence type="ECO:0000256" key="5">
    <source>
        <dbReference type="ARBA" id="ARBA00023027"/>
    </source>
</evidence>
<keyword evidence="5" id="KW-0520">NAD</keyword>
<dbReference type="AlphaFoldDB" id="A0A1Q2M7U1"/>
<evidence type="ECO:0000256" key="1">
    <source>
        <dbReference type="ARBA" id="ARBA00005272"/>
    </source>
</evidence>
<organism evidence="7 8">
    <name type="scientific">Microbulbifer agarilyticus</name>
    <dbReference type="NCBI Taxonomy" id="260552"/>
    <lineage>
        <taxon>Bacteria</taxon>
        <taxon>Pseudomonadati</taxon>
        <taxon>Pseudomonadota</taxon>
        <taxon>Gammaproteobacteria</taxon>
        <taxon>Cellvibrionales</taxon>
        <taxon>Microbulbiferaceae</taxon>
        <taxon>Microbulbifer</taxon>
    </lineage>
</organism>
<keyword evidence="2" id="KW-0285">Flavoprotein</keyword>
<evidence type="ECO:0000313" key="7">
    <source>
        <dbReference type="EMBL" id="AQQ68815.1"/>
    </source>
</evidence>
<dbReference type="GO" id="GO:0008137">
    <property type="term" value="F:NADH dehydrogenase (ubiquinone) activity"/>
    <property type="evidence" value="ECO:0007669"/>
    <property type="project" value="TreeGrafter"/>
</dbReference>
<dbReference type="GO" id="GO:0003954">
    <property type="term" value="F:NADH dehydrogenase activity"/>
    <property type="evidence" value="ECO:0007669"/>
    <property type="project" value="InterPro"/>
</dbReference>
<dbReference type="Pfam" id="PF07992">
    <property type="entry name" value="Pyr_redox_2"/>
    <property type="match status" value="1"/>
</dbReference>
<evidence type="ECO:0000313" key="8">
    <source>
        <dbReference type="Proteomes" id="UP000188219"/>
    </source>
</evidence>